<feature type="domain" description="Aminotransferase class I/classII large" evidence="2">
    <location>
        <begin position="40"/>
        <end position="384"/>
    </location>
</feature>
<comment type="caution">
    <text evidence="3">The sequence shown here is derived from an EMBL/GenBank/DDBJ whole genome shotgun (WGS) entry which is preliminary data.</text>
</comment>
<reference evidence="3 4" key="1">
    <citation type="submission" date="2022-11" db="EMBL/GenBank/DDBJ databases">
        <title>Study of microbial diversity in lake waters.</title>
        <authorList>
            <person name="Zhang J."/>
        </authorList>
    </citation>
    <scope>NUCLEOTIDE SEQUENCE [LARGE SCALE GENOMIC DNA]</scope>
    <source>
        <strain evidence="3 4">DT12</strain>
    </source>
</reference>
<comment type="cofactor">
    <cofactor evidence="1">
        <name>pyridoxal 5'-phosphate</name>
        <dbReference type="ChEBI" id="CHEBI:597326"/>
    </cofactor>
</comment>
<keyword evidence="1 3" id="KW-0808">Transferase</keyword>
<keyword evidence="4" id="KW-1185">Reference proteome</keyword>
<comment type="similarity">
    <text evidence="1">Belongs to the class-I pyridoxal-phosphate-dependent aminotransferase family.</text>
</comment>
<dbReference type="EMBL" id="JAPMLT010000014">
    <property type="protein sequence ID" value="MCX7571923.1"/>
    <property type="molecule type" value="Genomic_DNA"/>
</dbReference>
<dbReference type="Gene3D" id="3.40.640.10">
    <property type="entry name" value="Type I PLP-dependent aspartate aminotransferase-like (Major domain)"/>
    <property type="match status" value="1"/>
</dbReference>
<dbReference type="InterPro" id="IPR015421">
    <property type="entry name" value="PyrdxlP-dep_Trfase_major"/>
</dbReference>
<dbReference type="InterPro" id="IPR004839">
    <property type="entry name" value="Aminotransferase_I/II_large"/>
</dbReference>
<dbReference type="Proteomes" id="UP001208017">
    <property type="component" value="Unassembled WGS sequence"/>
</dbReference>
<accession>A0ABT3X4T8</accession>
<proteinExistence type="inferred from homology"/>
<dbReference type="InterPro" id="IPR015424">
    <property type="entry name" value="PyrdxlP-dep_Trfase"/>
</dbReference>
<organism evidence="3 4">
    <name type="scientific">Tumebacillus lacus</name>
    <dbReference type="NCBI Taxonomy" id="2995335"/>
    <lineage>
        <taxon>Bacteria</taxon>
        <taxon>Bacillati</taxon>
        <taxon>Bacillota</taxon>
        <taxon>Bacilli</taxon>
        <taxon>Bacillales</taxon>
        <taxon>Alicyclobacillaceae</taxon>
        <taxon>Tumebacillus</taxon>
    </lineage>
</organism>
<evidence type="ECO:0000313" key="4">
    <source>
        <dbReference type="Proteomes" id="UP001208017"/>
    </source>
</evidence>
<sequence>MQMGMTLSSKITEAMERGSWVRKMFEDGKKLKDEYGVENVFDFSLGNPIVDPPAAFQAALKEVVDEPVAGKHGYIPNQGLPAARAKVAEYLSGRYAAEFALERIVMTVGAGGGLNVVFKSILDPGDEVVLLTPFFMEYISYVENHLGAPVMVPLADDFSLDLGAIEQALTAKTRAILINTPNNPTGTLLSQDDLDGLGRVLRAAEEKYGTSIYLVYDDPYGQLLYDAPLPDPFKAYGRTVFASSFSKDLGIAGERLGYLALDTNVEDGDLLTATFVFANRTLGFVNAPNLMQRVIAKLDTLEVELPEYRMRRDLMVEILREAGYDFVTPQGGFFIFPKSPIPDDVAFVAQVAKEHKLLLVPGTGFARPGYFRLSYSVPVEQIERSRELFKKVLEQYRLQG</sequence>
<dbReference type="PANTHER" id="PTHR42691:SF1">
    <property type="entry name" value="ASPARTATE AMINOTRANSFERASE YHDR-RELATED"/>
    <property type="match status" value="1"/>
</dbReference>
<evidence type="ECO:0000313" key="3">
    <source>
        <dbReference type="EMBL" id="MCX7571923.1"/>
    </source>
</evidence>
<dbReference type="GO" id="GO:0008483">
    <property type="term" value="F:transaminase activity"/>
    <property type="evidence" value="ECO:0007669"/>
    <property type="project" value="UniProtKB-KW"/>
</dbReference>
<dbReference type="InterPro" id="IPR004838">
    <property type="entry name" value="NHTrfase_class1_PyrdxlP-BS"/>
</dbReference>
<dbReference type="CDD" id="cd00609">
    <property type="entry name" value="AAT_like"/>
    <property type="match status" value="1"/>
</dbReference>
<evidence type="ECO:0000259" key="2">
    <source>
        <dbReference type="Pfam" id="PF00155"/>
    </source>
</evidence>
<protein>
    <recommendedName>
        <fullName evidence="1">Aminotransferase</fullName>
        <ecNumber evidence="1">2.6.1.-</ecNumber>
    </recommendedName>
</protein>
<dbReference type="NCBIfam" id="NF005305">
    <property type="entry name" value="PRK06836.1"/>
    <property type="match status" value="1"/>
</dbReference>
<dbReference type="Pfam" id="PF00155">
    <property type="entry name" value="Aminotran_1_2"/>
    <property type="match status" value="1"/>
</dbReference>
<dbReference type="SUPFAM" id="SSF53383">
    <property type="entry name" value="PLP-dependent transferases"/>
    <property type="match status" value="1"/>
</dbReference>
<keyword evidence="1 3" id="KW-0032">Aminotransferase</keyword>
<name>A0ABT3X4T8_9BACL</name>
<evidence type="ECO:0000256" key="1">
    <source>
        <dbReference type="RuleBase" id="RU000481"/>
    </source>
</evidence>
<dbReference type="PANTHER" id="PTHR42691">
    <property type="entry name" value="ASPARTATE AMINOTRANSFERASE YHDR-RELATED"/>
    <property type="match status" value="1"/>
</dbReference>
<gene>
    <name evidence="3" type="ORF">OS242_18455</name>
</gene>
<dbReference type="EC" id="2.6.1.-" evidence="1"/>
<dbReference type="PROSITE" id="PS00105">
    <property type="entry name" value="AA_TRANSFER_CLASS_1"/>
    <property type="match status" value="1"/>
</dbReference>